<dbReference type="AlphaFoldDB" id="A0A1G2I6X9"/>
<comment type="caution">
    <text evidence="2">The sequence shown here is derived from an EMBL/GenBank/DDBJ whole genome shotgun (WGS) entry which is preliminary data.</text>
</comment>
<reference evidence="2 3" key="1">
    <citation type="journal article" date="2016" name="Nat. Commun.">
        <title>Thousands of microbial genomes shed light on interconnected biogeochemical processes in an aquifer system.</title>
        <authorList>
            <person name="Anantharaman K."/>
            <person name="Brown C.T."/>
            <person name="Hug L.A."/>
            <person name="Sharon I."/>
            <person name="Castelle C.J."/>
            <person name="Probst A.J."/>
            <person name="Thomas B.C."/>
            <person name="Singh A."/>
            <person name="Wilkins M.J."/>
            <person name="Karaoz U."/>
            <person name="Brodie E.L."/>
            <person name="Williams K.H."/>
            <person name="Hubbard S.S."/>
            <person name="Banfield J.F."/>
        </authorList>
    </citation>
    <scope>NUCLEOTIDE SEQUENCE [LARGE SCALE GENOMIC DNA]</scope>
</reference>
<dbReference type="EMBL" id="MHOX01000031">
    <property type="protein sequence ID" value="OGZ70261.1"/>
    <property type="molecule type" value="Genomic_DNA"/>
</dbReference>
<feature type="compositionally biased region" description="Low complexity" evidence="1">
    <location>
        <begin position="1"/>
        <end position="12"/>
    </location>
</feature>
<evidence type="ECO:0000313" key="2">
    <source>
        <dbReference type="EMBL" id="OGZ70261.1"/>
    </source>
</evidence>
<proteinExistence type="predicted"/>
<sequence>MSEKISQSSPEIPSEEERQIRKNVLKDMKEIGRGENPLPEEDWDLIWVLSGSPVDVAEKFDEKNKDKEVLFDHSDKVAAKDVSKKINESRERLETGIKLAKEVAAKRLNKTVKELTLEDITDSGPDIYWNATDWANDNLRERIKEGFLDNYDFPAEKVVISQNLDIQHTGHQFEKIENNVIEGRRKIVIVSDTYHLPRVKRYLHKKDNKITKENTVLYASEPKKIPVGKSLSEIKKVHGYIKKGILPEEKEVL</sequence>
<accession>A0A1G2I6X9</accession>
<organism evidence="2 3">
    <name type="scientific">Candidatus Staskawiczbacteria bacterium RIFCSPLOWO2_01_FULL_33_9</name>
    <dbReference type="NCBI Taxonomy" id="1802211"/>
    <lineage>
        <taxon>Bacteria</taxon>
        <taxon>Candidatus Staskawicziibacteriota</taxon>
    </lineage>
</organism>
<protein>
    <recommendedName>
        <fullName evidence="4">DUF218 domain-containing protein</fullName>
    </recommendedName>
</protein>
<dbReference type="Proteomes" id="UP000176308">
    <property type="component" value="Unassembled WGS sequence"/>
</dbReference>
<feature type="region of interest" description="Disordered" evidence="1">
    <location>
        <begin position="1"/>
        <end position="21"/>
    </location>
</feature>
<name>A0A1G2I6X9_9BACT</name>
<evidence type="ECO:0000256" key="1">
    <source>
        <dbReference type="SAM" id="MobiDB-lite"/>
    </source>
</evidence>
<gene>
    <name evidence="2" type="ORF">A2904_01180</name>
</gene>
<evidence type="ECO:0000313" key="3">
    <source>
        <dbReference type="Proteomes" id="UP000176308"/>
    </source>
</evidence>
<evidence type="ECO:0008006" key="4">
    <source>
        <dbReference type="Google" id="ProtNLM"/>
    </source>
</evidence>